<feature type="compositionally biased region" description="Gly residues" evidence="1">
    <location>
        <begin position="98"/>
        <end position="114"/>
    </location>
</feature>
<feature type="compositionally biased region" description="Gly residues" evidence="1">
    <location>
        <begin position="137"/>
        <end position="155"/>
    </location>
</feature>
<evidence type="ECO:0000256" key="1">
    <source>
        <dbReference type="SAM" id="MobiDB-lite"/>
    </source>
</evidence>
<keyword evidence="2" id="KW-0732">Signal</keyword>
<feature type="region of interest" description="Disordered" evidence="1">
    <location>
        <begin position="58"/>
        <end position="159"/>
    </location>
</feature>
<keyword evidence="4" id="KW-1185">Reference proteome</keyword>
<proteinExistence type="predicted"/>
<organism evidence="3 4">
    <name type="scientific">Asanoa hainanensis</name>
    <dbReference type="NCBI Taxonomy" id="560556"/>
    <lineage>
        <taxon>Bacteria</taxon>
        <taxon>Bacillati</taxon>
        <taxon>Actinomycetota</taxon>
        <taxon>Actinomycetes</taxon>
        <taxon>Micromonosporales</taxon>
        <taxon>Micromonosporaceae</taxon>
        <taxon>Asanoa</taxon>
    </lineage>
</organism>
<gene>
    <name evidence="3" type="ORF">SAMN05421812_117150</name>
</gene>
<sequence length="200" mass="19759">MSRKRWTLALVVGSAALLLTAACGSDSGSGDGGTAAGPAGANAYFDCLRQNGVDIQGFPSGRPTAFPSGRPSGRPNGFPSGRPTAFPSGRPTDFPSGRPGGGRMGGGRMGGGFRPQGVDDATWQKAQEACQSVRPTGGPGGENGRGGPGGGGNRGAGAAYRNCLSDRGVELTANPSTADPKVAAAMQACAVLRPSASPTP</sequence>
<evidence type="ECO:0000313" key="4">
    <source>
        <dbReference type="Proteomes" id="UP000198362"/>
    </source>
</evidence>
<evidence type="ECO:0008006" key="5">
    <source>
        <dbReference type="Google" id="ProtNLM"/>
    </source>
</evidence>
<evidence type="ECO:0000256" key="2">
    <source>
        <dbReference type="SAM" id="SignalP"/>
    </source>
</evidence>
<evidence type="ECO:0000313" key="3">
    <source>
        <dbReference type="EMBL" id="SNT64630.1"/>
    </source>
</evidence>
<dbReference type="PROSITE" id="PS51257">
    <property type="entry name" value="PROKAR_LIPOPROTEIN"/>
    <property type="match status" value="1"/>
</dbReference>
<name>A0A239PC47_9ACTN</name>
<reference evidence="3 4" key="1">
    <citation type="submission" date="2017-06" db="EMBL/GenBank/DDBJ databases">
        <authorList>
            <person name="Kim H.J."/>
            <person name="Triplett B.A."/>
        </authorList>
    </citation>
    <scope>NUCLEOTIDE SEQUENCE [LARGE SCALE GENOMIC DNA]</scope>
    <source>
        <strain evidence="3 4">CGMCC 4.5593</strain>
    </source>
</reference>
<protein>
    <recommendedName>
        <fullName evidence="5">PT repeat-containing protein</fullName>
    </recommendedName>
</protein>
<dbReference type="AlphaFoldDB" id="A0A239PC47"/>
<dbReference type="EMBL" id="FZPH01000017">
    <property type="protein sequence ID" value="SNT64630.1"/>
    <property type="molecule type" value="Genomic_DNA"/>
</dbReference>
<accession>A0A239PC47</accession>
<dbReference type="RefSeq" id="WP_089254506.1">
    <property type="nucleotide sequence ID" value="NZ_FZPH01000017.1"/>
</dbReference>
<feature type="chain" id="PRO_5039619327" description="PT repeat-containing protein" evidence="2">
    <location>
        <begin position="22"/>
        <end position="200"/>
    </location>
</feature>
<dbReference type="Proteomes" id="UP000198362">
    <property type="component" value="Unassembled WGS sequence"/>
</dbReference>
<feature type="signal peptide" evidence="2">
    <location>
        <begin position="1"/>
        <end position="21"/>
    </location>
</feature>